<dbReference type="EMBL" id="MU167695">
    <property type="protein sequence ID" value="KAG0139221.1"/>
    <property type="molecule type" value="Genomic_DNA"/>
</dbReference>
<protein>
    <submittedName>
        <fullName evidence="1">Uncharacterized protein</fullName>
    </submittedName>
</protein>
<dbReference type="Proteomes" id="UP000886653">
    <property type="component" value="Unassembled WGS sequence"/>
</dbReference>
<sequence length="88" mass="10337">MITTVESSLVFGTPLQQYAQKFINMLHKFQLNLELTDENYLAWHKPIHEAFMSIEYAGYLDDVNLKIPSPMSDEQHNKARFLITMYIL</sequence>
<feature type="non-terminal residue" evidence="1">
    <location>
        <position position="88"/>
    </location>
</feature>
<accession>A0A9P6T537</accession>
<reference evidence="1" key="1">
    <citation type="submission" date="2013-11" db="EMBL/GenBank/DDBJ databases">
        <title>Genome sequence of the fusiform rust pathogen reveals effectors for host alternation and coevolution with pine.</title>
        <authorList>
            <consortium name="DOE Joint Genome Institute"/>
            <person name="Smith K."/>
            <person name="Pendleton A."/>
            <person name="Kubisiak T."/>
            <person name="Anderson C."/>
            <person name="Salamov A."/>
            <person name="Aerts A."/>
            <person name="Riley R."/>
            <person name="Clum A."/>
            <person name="Lindquist E."/>
            <person name="Ence D."/>
            <person name="Campbell M."/>
            <person name="Kronenberg Z."/>
            <person name="Feau N."/>
            <person name="Dhillon B."/>
            <person name="Hamelin R."/>
            <person name="Burleigh J."/>
            <person name="Smith J."/>
            <person name="Yandell M."/>
            <person name="Nelson C."/>
            <person name="Grigoriev I."/>
            <person name="Davis J."/>
        </authorList>
    </citation>
    <scope>NUCLEOTIDE SEQUENCE</scope>
    <source>
        <strain evidence="1">G11</strain>
    </source>
</reference>
<comment type="caution">
    <text evidence="1">The sequence shown here is derived from an EMBL/GenBank/DDBJ whole genome shotgun (WGS) entry which is preliminary data.</text>
</comment>
<proteinExistence type="predicted"/>
<evidence type="ECO:0000313" key="1">
    <source>
        <dbReference type="EMBL" id="KAG0139221.1"/>
    </source>
</evidence>
<name>A0A9P6T537_9BASI</name>
<gene>
    <name evidence="1" type="ORF">CROQUDRAFT_55042</name>
</gene>
<organism evidence="1 2">
    <name type="scientific">Cronartium quercuum f. sp. fusiforme G11</name>
    <dbReference type="NCBI Taxonomy" id="708437"/>
    <lineage>
        <taxon>Eukaryota</taxon>
        <taxon>Fungi</taxon>
        <taxon>Dikarya</taxon>
        <taxon>Basidiomycota</taxon>
        <taxon>Pucciniomycotina</taxon>
        <taxon>Pucciniomycetes</taxon>
        <taxon>Pucciniales</taxon>
        <taxon>Coleosporiaceae</taxon>
        <taxon>Cronartium</taxon>
    </lineage>
</organism>
<keyword evidence="2" id="KW-1185">Reference proteome</keyword>
<evidence type="ECO:0000313" key="2">
    <source>
        <dbReference type="Proteomes" id="UP000886653"/>
    </source>
</evidence>
<dbReference type="AlphaFoldDB" id="A0A9P6T537"/>